<dbReference type="EMBL" id="CP109109">
    <property type="protein sequence ID" value="WSB95782.1"/>
    <property type="molecule type" value="Genomic_DNA"/>
</dbReference>
<evidence type="ECO:0000313" key="1">
    <source>
        <dbReference type="EMBL" id="WSB95782.1"/>
    </source>
</evidence>
<sequence>MERFKKPLLATVGLLLMLTAGCGPEGGPQSGGGPQTGAADRGGPTAPGGEGGGSADPVLPLHDYELSASQYARVQRARMTAVQECMRRFGIDLEVPAIRQVRWSHTPALVHRLGDREPARYGYRGPLGYQADQYASITRGGTKALFVPTKYGGVYDGSIRVFDGRVVPPGGCQGEVTRRLDRTGASLRKELGDDSVIPWKPLADIEAKVAGTVSADRRYQEAVGRWKRCMNRSGRPFDSPDAAEADPRWVASVSITEEEADRPVGRPEIETAVTDEKCRDEANLAAVSLALHTTYQKEEIKENATRLGLVRKLLLVQLRNSARMVP</sequence>
<organism evidence="1 2">
    <name type="scientific">Streptomyces scopuliridis</name>
    <dbReference type="NCBI Taxonomy" id="452529"/>
    <lineage>
        <taxon>Bacteria</taxon>
        <taxon>Bacillati</taxon>
        <taxon>Actinomycetota</taxon>
        <taxon>Actinomycetes</taxon>
        <taxon>Kitasatosporales</taxon>
        <taxon>Streptomycetaceae</taxon>
        <taxon>Streptomyces</taxon>
    </lineage>
</organism>
<dbReference type="Proteomes" id="UP001348369">
    <property type="component" value="Chromosome"/>
</dbReference>
<gene>
    <name evidence="1" type="ORF">OG835_01235</name>
</gene>
<keyword evidence="2" id="KW-1185">Reference proteome</keyword>
<accession>A0ACD4ZDE0</accession>
<protein>
    <submittedName>
        <fullName evidence="1">Uncharacterized protein</fullName>
    </submittedName>
</protein>
<name>A0ACD4ZDE0_9ACTN</name>
<proteinExistence type="predicted"/>
<evidence type="ECO:0000313" key="2">
    <source>
        <dbReference type="Proteomes" id="UP001348369"/>
    </source>
</evidence>
<reference evidence="1" key="1">
    <citation type="submission" date="2022-10" db="EMBL/GenBank/DDBJ databases">
        <title>The complete genomes of actinobacterial strains from the NBC collection.</title>
        <authorList>
            <person name="Joergensen T.S."/>
            <person name="Alvarez Arevalo M."/>
            <person name="Sterndorff E.B."/>
            <person name="Faurdal D."/>
            <person name="Vuksanovic O."/>
            <person name="Mourched A.-S."/>
            <person name="Charusanti P."/>
            <person name="Shaw S."/>
            <person name="Blin K."/>
            <person name="Weber T."/>
        </authorList>
    </citation>
    <scope>NUCLEOTIDE SEQUENCE</scope>
    <source>
        <strain evidence="1">NBC 01771</strain>
    </source>
</reference>